<evidence type="ECO:0000313" key="2">
    <source>
        <dbReference type="Proteomes" id="UP000241473"/>
    </source>
</evidence>
<reference evidence="1 2" key="1">
    <citation type="submission" date="2017-04" db="EMBL/GenBank/DDBJ databases">
        <title>Novel microbial lineages endemic to geothermal iron-oxide mats fill important gaps in the evolutionary history of Archaea.</title>
        <authorList>
            <person name="Jay Z.J."/>
            <person name="Beam J.P."/>
            <person name="Dlakic M."/>
            <person name="Rusch D.B."/>
            <person name="Kozubal M.A."/>
            <person name="Inskeep W.P."/>
        </authorList>
    </citation>
    <scope>NUCLEOTIDE SEQUENCE [LARGE SCALE GENOMIC DNA]</scope>
    <source>
        <strain evidence="1">OSP_C</strain>
    </source>
</reference>
<dbReference type="EMBL" id="NEXB01000050">
    <property type="protein sequence ID" value="PSN87700.1"/>
    <property type="molecule type" value="Genomic_DNA"/>
</dbReference>
<dbReference type="Proteomes" id="UP000241473">
    <property type="component" value="Unassembled WGS sequence"/>
</dbReference>
<gene>
    <name evidence="1" type="ORF">B9Q00_08070</name>
</gene>
<accession>A0A2R6AMV3</accession>
<dbReference type="AlphaFoldDB" id="A0A2R6AMV3"/>
<name>A0A2R6AMV3_9ARCH</name>
<evidence type="ECO:0000313" key="1">
    <source>
        <dbReference type="EMBL" id="PSN87700.1"/>
    </source>
</evidence>
<sequence>MEHETAMRRSGLQAFVKFVKLYDAYRRDYDATNREGTGVTRYEAELLLGDIDPITPRPFEHDNPPIRR</sequence>
<comment type="caution">
    <text evidence="1">The sequence shown here is derived from an EMBL/GenBank/DDBJ whole genome shotgun (WGS) entry which is preliminary data.</text>
</comment>
<proteinExistence type="predicted"/>
<organism evidence="1 2">
    <name type="scientific">Candidatus Marsarchaeota G1 archaeon OSP_C</name>
    <dbReference type="NCBI Taxonomy" id="1978154"/>
    <lineage>
        <taxon>Archaea</taxon>
        <taxon>Candidatus Marsarchaeota</taxon>
        <taxon>Candidatus Marsarchaeota group 1</taxon>
    </lineage>
</organism>
<protein>
    <submittedName>
        <fullName evidence="1">Uncharacterized protein</fullName>
    </submittedName>
</protein>